<evidence type="ECO:0000313" key="3">
    <source>
        <dbReference type="EnsemblPlants" id="PNT76372"/>
    </source>
</evidence>
<dbReference type="RefSeq" id="XP_024313751.1">
    <property type="nucleotide sequence ID" value="XM_024457983.1"/>
</dbReference>
<evidence type="ECO:0000313" key="2">
    <source>
        <dbReference type="EMBL" id="PNT76372.1"/>
    </source>
</evidence>
<name>I1H0F0_BRADI</name>
<sequence>MATSSSFVQEEAKEDAKEESKTINKAKKKVVRRMPQQEVDFVLSYDVGSDDIPDMCPLGEKYPYLVAWARALDIEMAEISEKQDREMLQMQKDYKQQLRAKGYVTYMAEVDVATDDDDEEEEAAAAVAPRGRRRFRRGVLKRGMRIKKLN</sequence>
<dbReference type="HOGENOM" id="CLU_1743040_0_0_1"/>
<feature type="compositionally biased region" description="Basic and acidic residues" evidence="1">
    <location>
        <begin position="10"/>
        <end position="22"/>
    </location>
</feature>
<dbReference type="PANTHER" id="PTHR36138:SF10">
    <property type="match status" value="1"/>
</dbReference>
<dbReference type="Proteomes" id="UP000008810">
    <property type="component" value="Chromosome 1"/>
</dbReference>
<gene>
    <name evidence="3" type="primary">LOC112270167</name>
    <name evidence="2" type="ORF">BRADI_1g47523v3</name>
</gene>
<dbReference type="EMBL" id="CM000880">
    <property type="protein sequence ID" value="PNT76372.1"/>
    <property type="molecule type" value="Genomic_DNA"/>
</dbReference>
<proteinExistence type="predicted"/>
<dbReference type="GeneID" id="112270167"/>
<reference evidence="3" key="3">
    <citation type="submission" date="2018-08" db="UniProtKB">
        <authorList>
            <consortium name="EnsemblPlants"/>
        </authorList>
    </citation>
    <scope>IDENTIFICATION</scope>
    <source>
        <strain evidence="3">cv. Bd21</strain>
    </source>
</reference>
<dbReference type="PANTHER" id="PTHR36138">
    <property type="entry name" value="EXPRESSED PROTEIN-RELATED"/>
    <property type="match status" value="1"/>
</dbReference>
<dbReference type="eggNOG" id="ENOG502TBZF">
    <property type="taxonomic scope" value="Eukaryota"/>
</dbReference>
<keyword evidence="4" id="KW-1185">Reference proteome</keyword>
<evidence type="ECO:0000313" key="4">
    <source>
        <dbReference type="Proteomes" id="UP000008810"/>
    </source>
</evidence>
<reference evidence="2 3" key="1">
    <citation type="journal article" date="2010" name="Nature">
        <title>Genome sequencing and analysis of the model grass Brachypodium distachyon.</title>
        <authorList>
            <consortium name="International Brachypodium Initiative"/>
        </authorList>
    </citation>
    <scope>NUCLEOTIDE SEQUENCE [LARGE SCALE GENOMIC DNA]</scope>
    <source>
        <strain evidence="2">Bd21</strain>
        <strain evidence="3">cv. Bd21</strain>
    </source>
</reference>
<dbReference type="Gramene" id="PNT76372">
    <property type="protein sequence ID" value="PNT76372"/>
    <property type="gene ID" value="BRADI_1g47523v3"/>
</dbReference>
<dbReference type="EnsemblPlants" id="PNT76372">
    <property type="protein sequence ID" value="PNT76372"/>
    <property type="gene ID" value="BRADI_1g47523v3"/>
</dbReference>
<reference evidence="2" key="2">
    <citation type="submission" date="2017-06" db="EMBL/GenBank/DDBJ databases">
        <title>WGS assembly of Brachypodium distachyon.</title>
        <authorList>
            <consortium name="The International Brachypodium Initiative"/>
            <person name="Lucas S."/>
            <person name="Harmon-Smith M."/>
            <person name="Lail K."/>
            <person name="Tice H."/>
            <person name="Grimwood J."/>
            <person name="Bruce D."/>
            <person name="Barry K."/>
            <person name="Shu S."/>
            <person name="Lindquist E."/>
            <person name="Wang M."/>
            <person name="Pitluck S."/>
            <person name="Vogel J.P."/>
            <person name="Garvin D.F."/>
            <person name="Mockler T.C."/>
            <person name="Schmutz J."/>
            <person name="Rokhsar D."/>
            <person name="Bevan M.W."/>
        </authorList>
    </citation>
    <scope>NUCLEOTIDE SEQUENCE</scope>
    <source>
        <strain evidence="2">Bd21</strain>
    </source>
</reference>
<dbReference type="AlphaFoldDB" id="I1H0F0"/>
<accession>I1H0F0</accession>
<feature type="region of interest" description="Disordered" evidence="1">
    <location>
        <begin position="1"/>
        <end position="29"/>
    </location>
</feature>
<protein>
    <submittedName>
        <fullName evidence="2 3">Uncharacterized protein</fullName>
    </submittedName>
</protein>
<organism evidence="2">
    <name type="scientific">Brachypodium distachyon</name>
    <name type="common">Purple false brome</name>
    <name type="synonym">Trachynia distachya</name>
    <dbReference type="NCBI Taxonomy" id="15368"/>
    <lineage>
        <taxon>Eukaryota</taxon>
        <taxon>Viridiplantae</taxon>
        <taxon>Streptophyta</taxon>
        <taxon>Embryophyta</taxon>
        <taxon>Tracheophyta</taxon>
        <taxon>Spermatophyta</taxon>
        <taxon>Magnoliopsida</taxon>
        <taxon>Liliopsida</taxon>
        <taxon>Poales</taxon>
        <taxon>Poaceae</taxon>
        <taxon>BOP clade</taxon>
        <taxon>Pooideae</taxon>
        <taxon>Stipodae</taxon>
        <taxon>Brachypodieae</taxon>
        <taxon>Brachypodium</taxon>
    </lineage>
</organism>
<evidence type="ECO:0000256" key="1">
    <source>
        <dbReference type="SAM" id="MobiDB-lite"/>
    </source>
</evidence>